<evidence type="ECO:0000313" key="2">
    <source>
        <dbReference type="EMBL" id="KAG9195652.1"/>
    </source>
</evidence>
<accession>A0AAD4NV12</accession>
<dbReference type="EMBL" id="JAANER010000001">
    <property type="protein sequence ID" value="KAG9195652.1"/>
    <property type="molecule type" value="Genomic_DNA"/>
</dbReference>
<reference evidence="2" key="1">
    <citation type="submission" date="2021-07" db="EMBL/GenBank/DDBJ databases">
        <title>Genome Resource of American Ginseng Black Spot Pathogen Alternaria panax.</title>
        <authorList>
            <person name="Qiu C."/>
            <person name="Wang W."/>
            <person name="Liu Z."/>
        </authorList>
    </citation>
    <scope>NUCLEOTIDE SEQUENCE</scope>
    <source>
        <strain evidence="2">BNCC115425</strain>
    </source>
</reference>
<keyword evidence="3" id="KW-1185">Reference proteome</keyword>
<dbReference type="AlphaFoldDB" id="A0AAD4NV12"/>
<feature type="compositionally biased region" description="Low complexity" evidence="1">
    <location>
        <begin position="327"/>
        <end position="346"/>
    </location>
</feature>
<feature type="region of interest" description="Disordered" evidence="1">
    <location>
        <begin position="432"/>
        <end position="452"/>
    </location>
</feature>
<feature type="compositionally biased region" description="Low complexity" evidence="1">
    <location>
        <begin position="259"/>
        <end position="293"/>
    </location>
</feature>
<protein>
    <submittedName>
        <fullName evidence="2">Uncharacterized protein</fullName>
    </submittedName>
</protein>
<feature type="region of interest" description="Disordered" evidence="1">
    <location>
        <begin position="222"/>
        <end position="418"/>
    </location>
</feature>
<comment type="caution">
    <text evidence="2">The sequence shown here is derived from an EMBL/GenBank/DDBJ whole genome shotgun (WGS) entry which is preliminary data.</text>
</comment>
<gene>
    <name evidence="2" type="ORF">G6011_00773</name>
</gene>
<feature type="region of interest" description="Disordered" evidence="1">
    <location>
        <begin position="574"/>
        <end position="598"/>
    </location>
</feature>
<dbReference type="Proteomes" id="UP001199106">
    <property type="component" value="Unassembled WGS sequence"/>
</dbReference>
<sequence>MDPFALIASMTEEDLLKFTESVWQPGESGSLVDTEVADYSLDAIMENPWSDNTFPGTLDMVAQRPASADGTRPANKTDSIVFPLSRAQSCPSLAMSKIHSVQSRPAPWLASSGTSAYHEEVPQPPPSVSSTRFKTTPLLAISKISVCYEEVPEPDTLTTSLAERKDTIPGVSITSLGVGLDPVGASPVPPISTDNVVVKPTPLAVDIGDSVDYAVQEESRIYSEPAMKSTSSTSKHTAGSEQIARAPPTVRDHSNVLCSKAKSVSSSSASSSSDSSDSSDSSHVSRSRTSSRTIDFEELKRTAAAASVSKPSNEGCAGNTTVTQGISPKLSKSTSSTSSALSASDPDSSKAMMSESGNVRNGLSGSSGGHRIKKNKPLPRDQSSLKDHGDSPDDAIVVDDTSDDDHGETAQQNPDEHRDLMELAYLDEGQALTEKDAQPTLNSNQRRPLKRARLSPLRPGFIQWKGPVDSRLETFDNLWLRTQTEWMSLHHDTERYTGPLMISFDKRIRSAAEKFLSGGFCASDVLTLQKSWLLTYTVALTQLEEIQHKKQIKQFKMTLEELWLKSRGLQKEDFTMEKNNEGDTEWTPGTKSKRRRVE</sequence>
<evidence type="ECO:0000313" key="3">
    <source>
        <dbReference type="Proteomes" id="UP001199106"/>
    </source>
</evidence>
<feature type="compositionally biased region" description="Acidic residues" evidence="1">
    <location>
        <begin position="392"/>
        <end position="406"/>
    </location>
</feature>
<feature type="compositionally biased region" description="Polar residues" evidence="1">
    <location>
        <begin position="228"/>
        <end position="240"/>
    </location>
</feature>
<feature type="compositionally biased region" description="Polar residues" evidence="1">
    <location>
        <begin position="355"/>
        <end position="364"/>
    </location>
</feature>
<proteinExistence type="predicted"/>
<organism evidence="2 3">
    <name type="scientific">Alternaria panax</name>
    <dbReference type="NCBI Taxonomy" id="48097"/>
    <lineage>
        <taxon>Eukaryota</taxon>
        <taxon>Fungi</taxon>
        <taxon>Dikarya</taxon>
        <taxon>Ascomycota</taxon>
        <taxon>Pezizomycotina</taxon>
        <taxon>Dothideomycetes</taxon>
        <taxon>Pleosporomycetidae</taxon>
        <taxon>Pleosporales</taxon>
        <taxon>Pleosporineae</taxon>
        <taxon>Pleosporaceae</taxon>
        <taxon>Alternaria</taxon>
        <taxon>Alternaria sect. Panax</taxon>
    </lineage>
</organism>
<name>A0AAD4NV12_9PLEO</name>
<evidence type="ECO:0000256" key="1">
    <source>
        <dbReference type="SAM" id="MobiDB-lite"/>
    </source>
</evidence>